<dbReference type="Gramene" id="ONIVA05G03040.1">
    <property type="protein sequence ID" value="ONIVA05G03040.1"/>
    <property type="gene ID" value="ONIVA05G03040"/>
</dbReference>
<evidence type="ECO:0000313" key="2">
    <source>
        <dbReference type="EnsemblPlants" id="ONIVA05G03040.1"/>
    </source>
</evidence>
<dbReference type="Proteomes" id="UP000006591">
    <property type="component" value="Chromosome 5"/>
</dbReference>
<dbReference type="EnsemblPlants" id="ONIVA05G03040.1">
    <property type="protein sequence ID" value="ONIVA05G03040.1"/>
    <property type="gene ID" value="ONIVA05G03040"/>
</dbReference>
<dbReference type="AlphaFoldDB" id="A0A0E0H9B8"/>
<name>A0A0E0H9B8_ORYNI</name>
<proteinExistence type="predicted"/>
<keyword evidence="3" id="KW-1185">Reference proteome</keyword>
<dbReference type="OMA" id="FCRLTIA"/>
<accession>A0A0E0H9B8</accession>
<protein>
    <submittedName>
        <fullName evidence="2">Uncharacterized protein</fullName>
    </submittedName>
</protein>
<evidence type="ECO:0000313" key="3">
    <source>
        <dbReference type="Proteomes" id="UP000006591"/>
    </source>
</evidence>
<feature type="region of interest" description="Disordered" evidence="1">
    <location>
        <begin position="87"/>
        <end position="128"/>
    </location>
</feature>
<sequence>MAVVPCGSETATQLLVAIPPLFSLLLQSFSPSKAKAGCAAVSPSSTFCRLTIAPAGSPLTDHVEDPTGLAGIEVDLEGYTEASEGHVPGFGQVDMIRNGGTRESSDRLALLRPSKCPTARTDQYPTGQ</sequence>
<dbReference type="HOGENOM" id="CLU_1963191_0_0_1"/>
<evidence type="ECO:0000256" key="1">
    <source>
        <dbReference type="SAM" id="MobiDB-lite"/>
    </source>
</evidence>
<organism evidence="2">
    <name type="scientific">Oryza nivara</name>
    <name type="common">Indian wild rice</name>
    <name type="synonym">Oryza sativa f. spontanea</name>
    <dbReference type="NCBI Taxonomy" id="4536"/>
    <lineage>
        <taxon>Eukaryota</taxon>
        <taxon>Viridiplantae</taxon>
        <taxon>Streptophyta</taxon>
        <taxon>Embryophyta</taxon>
        <taxon>Tracheophyta</taxon>
        <taxon>Spermatophyta</taxon>
        <taxon>Magnoliopsida</taxon>
        <taxon>Liliopsida</taxon>
        <taxon>Poales</taxon>
        <taxon>Poaceae</taxon>
        <taxon>BOP clade</taxon>
        <taxon>Oryzoideae</taxon>
        <taxon>Oryzeae</taxon>
        <taxon>Oryzinae</taxon>
        <taxon>Oryza</taxon>
    </lineage>
</organism>
<reference evidence="2" key="1">
    <citation type="submission" date="2015-04" db="UniProtKB">
        <authorList>
            <consortium name="EnsemblPlants"/>
        </authorList>
    </citation>
    <scope>IDENTIFICATION</scope>
    <source>
        <strain evidence="2">SL10</strain>
    </source>
</reference>
<reference evidence="2" key="2">
    <citation type="submission" date="2018-04" db="EMBL/GenBank/DDBJ databases">
        <title>OnivRS2 (Oryza nivara Reference Sequence Version 2).</title>
        <authorList>
            <person name="Zhang J."/>
            <person name="Kudrna D."/>
            <person name="Lee S."/>
            <person name="Talag J."/>
            <person name="Rajasekar S."/>
            <person name="Welchert J."/>
            <person name="Hsing Y.-I."/>
            <person name="Wing R.A."/>
        </authorList>
    </citation>
    <scope>NUCLEOTIDE SEQUENCE [LARGE SCALE GENOMIC DNA]</scope>
    <source>
        <strain evidence="2">SL10</strain>
    </source>
</reference>